<reference evidence="2" key="1">
    <citation type="journal article" date="2025" name="Foods">
        <title>Unveiling the Microbial Signatures of Arabica Coffee Cherries: Insights into Ripeness Specific Diversity, Functional Traits, and Implications for Quality and Safety.</title>
        <authorList>
            <consortium name="RefSeq"/>
            <person name="Tenea G.N."/>
            <person name="Cifuentes V."/>
            <person name="Reyes P."/>
            <person name="Cevallos-Vallejos M."/>
        </authorList>
    </citation>
    <scope>NUCLEOTIDE SEQUENCE [LARGE SCALE GENOMIC DNA]</scope>
</reference>
<dbReference type="Pfam" id="PF07800">
    <property type="entry name" value="DUF1644"/>
    <property type="match status" value="1"/>
</dbReference>
<proteinExistence type="predicted"/>
<sequence length="468" mass="52246">MPKDRRVNRLSSSQSRVSPYNRGSRDLNSNKLDASLPPSLDESEWEEARCPICMEHPHNAVLLICSSREKGCCPYMCDTSHRHSNCLDQYRKSSIPTADSTARPDDEFLTWMLYRNGGGNGGGRQTSLQPNSSLGVQALEHTCPLCRGQISGWIVIEAARKYMNAKVRSCSMESCDFIGNYDELRKHARCKHPSVRPSEADPQRQSDWARLERQRDLGDTLSAYQSRFGSDLDGDDPPGWYDLNQDDDPFEGHWSAGVFFDDFFSGIHSESEDEESVYGDTLIDLHSEVEFSFSFLNDLSFYPWDEGRSSGSARTGSSLLDRSRRSRSSPDYHPETLNRNWNESAPSRYTQNSSRPTAPSGHSGNSSRPVARSRDMPSSSGPTAPSRHTSSSWRPTVPSFLRPSVPSRHIGNSLPANVPSTHSPSSLQPARDAPNSSRATAPSRHESSTSRPTAPSAAQRRQSYERRH</sequence>
<evidence type="ECO:0000256" key="1">
    <source>
        <dbReference type="SAM" id="MobiDB-lite"/>
    </source>
</evidence>
<dbReference type="Gene3D" id="3.30.40.10">
    <property type="entry name" value="Zinc/RING finger domain, C3HC4 (zinc finger)"/>
    <property type="match status" value="1"/>
</dbReference>
<feature type="compositionally biased region" description="Polar residues" evidence="1">
    <location>
        <begin position="376"/>
        <end position="394"/>
    </location>
</feature>
<feature type="region of interest" description="Disordered" evidence="1">
    <location>
        <begin position="1"/>
        <end position="40"/>
    </location>
</feature>
<feature type="compositionally biased region" description="Polar residues" evidence="1">
    <location>
        <begin position="414"/>
        <end position="440"/>
    </location>
</feature>
<evidence type="ECO:0000313" key="2">
    <source>
        <dbReference type="Proteomes" id="UP001652660"/>
    </source>
</evidence>
<feature type="compositionally biased region" description="Low complexity" evidence="1">
    <location>
        <begin position="309"/>
        <end position="320"/>
    </location>
</feature>
<dbReference type="RefSeq" id="XP_027121589.1">
    <property type="nucleotide sequence ID" value="XM_027265788.1"/>
</dbReference>
<organism evidence="2 4">
    <name type="scientific">Coffea arabica</name>
    <name type="common">Arabian coffee</name>
    <dbReference type="NCBI Taxonomy" id="13443"/>
    <lineage>
        <taxon>Eukaryota</taxon>
        <taxon>Viridiplantae</taxon>
        <taxon>Streptophyta</taxon>
        <taxon>Embryophyta</taxon>
        <taxon>Tracheophyta</taxon>
        <taxon>Spermatophyta</taxon>
        <taxon>Magnoliopsida</taxon>
        <taxon>eudicotyledons</taxon>
        <taxon>Gunneridae</taxon>
        <taxon>Pentapetalae</taxon>
        <taxon>asterids</taxon>
        <taxon>lamiids</taxon>
        <taxon>Gentianales</taxon>
        <taxon>Rubiaceae</taxon>
        <taxon>Ixoroideae</taxon>
        <taxon>Gardenieae complex</taxon>
        <taxon>Bertiereae - Coffeeae clade</taxon>
        <taxon>Coffeeae</taxon>
        <taxon>Coffea</taxon>
    </lineage>
</organism>
<protein>
    <submittedName>
        <fullName evidence="3 4">Uncharacterized protein LOC113738554</fullName>
    </submittedName>
</protein>
<dbReference type="OrthoDB" id="1921166at2759"/>
<dbReference type="Proteomes" id="UP001652660">
    <property type="component" value="Chromosome 4c"/>
</dbReference>
<evidence type="ECO:0000313" key="4">
    <source>
        <dbReference type="RefSeq" id="XP_027121589.1"/>
    </source>
</evidence>
<reference evidence="3 4" key="2">
    <citation type="submission" date="2025-04" db="UniProtKB">
        <authorList>
            <consortium name="RefSeq"/>
        </authorList>
    </citation>
    <scope>IDENTIFICATION</scope>
    <source>
        <tissue evidence="3 4">Leaves</tissue>
    </source>
</reference>
<dbReference type="GeneID" id="113738554"/>
<feature type="region of interest" description="Disordered" evidence="1">
    <location>
        <begin position="307"/>
        <end position="468"/>
    </location>
</feature>
<dbReference type="PANTHER" id="PTHR31197">
    <property type="entry name" value="OS01G0612600 PROTEIN"/>
    <property type="match status" value="1"/>
</dbReference>
<name>A0A6P6X1X7_COFAR</name>
<dbReference type="RefSeq" id="XP_027121588.1">
    <property type="nucleotide sequence ID" value="XM_027265787.1"/>
</dbReference>
<evidence type="ECO:0000313" key="5">
    <source>
        <dbReference type="RefSeq" id="XP_071901560.1"/>
    </source>
</evidence>
<dbReference type="AlphaFoldDB" id="A0A6P6X1X7"/>
<keyword evidence="2" id="KW-1185">Reference proteome</keyword>
<dbReference type="RefSeq" id="XP_071901560.1">
    <property type="nucleotide sequence ID" value="XM_072045459.1"/>
</dbReference>
<feature type="compositionally biased region" description="Low complexity" evidence="1">
    <location>
        <begin position="449"/>
        <end position="458"/>
    </location>
</feature>
<dbReference type="InterPro" id="IPR013083">
    <property type="entry name" value="Znf_RING/FYVE/PHD"/>
</dbReference>
<feature type="compositionally biased region" description="Polar residues" evidence="1">
    <location>
        <begin position="9"/>
        <end position="18"/>
    </location>
</feature>
<evidence type="ECO:0000313" key="3">
    <source>
        <dbReference type="RefSeq" id="XP_027121588.1"/>
    </source>
</evidence>
<dbReference type="PANTHER" id="PTHR31197:SF40">
    <property type="entry name" value="ZINC FINGER, RING_FYVE_PHD-TYPE"/>
    <property type="match status" value="1"/>
</dbReference>
<gene>
    <name evidence="3 4 5" type="primary">LOC113738554</name>
</gene>
<accession>A0A6P6X1X7</accession>
<dbReference type="InterPro" id="IPR012866">
    <property type="entry name" value="DUF1644"/>
</dbReference>
<feature type="compositionally biased region" description="Polar residues" evidence="1">
    <location>
        <begin position="337"/>
        <end position="368"/>
    </location>
</feature>